<keyword evidence="3" id="KW-1185">Reference proteome</keyword>
<organism evidence="2 3">
    <name type="scientific">Gigaspora margarita</name>
    <dbReference type="NCBI Taxonomy" id="4874"/>
    <lineage>
        <taxon>Eukaryota</taxon>
        <taxon>Fungi</taxon>
        <taxon>Fungi incertae sedis</taxon>
        <taxon>Mucoromycota</taxon>
        <taxon>Glomeromycotina</taxon>
        <taxon>Glomeromycetes</taxon>
        <taxon>Diversisporales</taxon>
        <taxon>Gigasporaceae</taxon>
        <taxon>Gigaspora</taxon>
    </lineage>
</organism>
<protein>
    <submittedName>
        <fullName evidence="2">36424_t:CDS:1</fullName>
    </submittedName>
</protein>
<dbReference type="Pfam" id="PF03184">
    <property type="entry name" value="DDE_1"/>
    <property type="match status" value="1"/>
</dbReference>
<reference evidence="2 3" key="1">
    <citation type="submission" date="2021-06" db="EMBL/GenBank/DDBJ databases">
        <authorList>
            <person name="Kallberg Y."/>
            <person name="Tangrot J."/>
            <person name="Rosling A."/>
        </authorList>
    </citation>
    <scope>NUCLEOTIDE SEQUENCE [LARGE SCALE GENOMIC DNA]</scope>
    <source>
        <strain evidence="2 3">120-4 pot B 10/14</strain>
    </source>
</reference>
<evidence type="ECO:0000313" key="2">
    <source>
        <dbReference type="EMBL" id="CAG8829211.1"/>
    </source>
</evidence>
<evidence type="ECO:0000259" key="1">
    <source>
        <dbReference type="Pfam" id="PF03184"/>
    </source>
</evidence>
<feature type="domain" description="DDE-1" evidence="1">
    <location>
        <begin position="5"/>
        <end position="66"/>
    </location>
</feature>
<sequence length="67" mass="7611">MQLERPYSRTMLVLDLFSAHISDQTKLALSSGNTDLAIIPGGLTSLCQPLDICLNKPFKDKLYQYWH</sequence>
<feature type="non-terminal residue" evidence="2">
    <location>
        <position position="67"/>
    </location>
</feature>
<gene>
    <name evidence="2" type="ORF">GMARGA_LOCUS29932</name>
</gene>
<proteinExistence type="predicted"/>
<dbReference type="Proteomes" id="UP000789901">
    <property type="component" value="Unassembled WGS sequence"/>
</dbReference>
<comment type="caution">
    <text evidence="2">The sequence shown here is derived from an EMBL/GenBank/DDBJ whole genome shotgun (WGS) entry which is preliminary data.</text>
</comment>
<accession>A0ABN7WE64</accession>
<dbReference type="InterPro" id="IPR004875">
    <property type="entry name" value="DDE_SF_endonuclease_dom"/>
</dbReference>
<name>A0ABN7WE64_GIGMA</name>
<feature type="non-terminal residue" evidence="2">
    <location>
        <position position="1"/>
    </location>
</feature>
<evidence type="ECO:0000313" key="3">
    <source>
        <dbReference type="Proteomes" id="UP000789901"/>
    </source>
</evidence>
<dbReference type="EMBL" id="CAJVQB010041142">
    <property type="protein sequence ID" value="CAG8829211.1"/>
    <property type="molecule type" value="Genomic_DNA"/>
</dbReference>